<dbReference type="KEGG" id="dov:DSCO28_10630"/>
<dbReference type="InterPro" id="IPR032525">
    <property type="entry name" value="Peptidase_U32_C"/>
</dbReference>
<evidence type="ECO:0000256" key="2">
    <source>
        <dbReference type="ARBA" id="ARBA00022801"/>
    </source>
</evidence>
<dbReference type="PANTHER" id="PTHR30217">
    <property type="entry name" value="PEPTIDASE U32 FAMILY"/>
    <property type="match status" value="1"/>
</dbReference>
<dbReference type="Pfam" id="PF01136">
    <property type="entry name" value="Peptidase_U32"/>
    <property type="match status" value="1"/>
</dbReference>
<dbReference type="RefSeq" id="WP_155321437.1">
    <property type="nucleotide sequence ID" value="NZ_AP021876.1"/>
</dbReference>
<evidence type="ECO:0000256" key="3">
    <source>
        <dbReference type="ARBA" id="ARBA00038374"/>
    </source>
</evidence>
<name>A0A5K7ZKI7_9BACT</name>
<organism evidence="5 6">
    <name type="scientific">Desulfosarcina ovata subsp. sediminis</name>
    <dbReference type="NCBI Taxonomy" id="885957"/>
    <lineage>
        <taxon>Bacteria</taxon>
        <taxon>Pseudomonadati</taxon>
        <taxon>Thermodesulfobacteriota</taxon>
        <taxon>Desulfobacteria</taxon>
        <taxon>Desulfobacterales</taxon>
        <taxon>Desulfosarcinaceae</taxon>
        <taxon>Desulfosarcina</taxon>
    </lineage>
</organism>
<dbReference type="GO" id="GO:0006508">
    <property type="term" value="P:proteolysis"/>
    <property type="evidence" value="ECO:0007669"/>
    <property type="project" value="UniProtKB-KW"/>
</dbReference>
<gene>
    <name evidence="5" type="ORF">DSCO28_10630</name>
</gene>
<dbReference type="InterPro" id="IPR051454">
    <property type="entry name" value="RNA/ubiquinone_mod_enzymes"/>
</dbReference>
<reference evidence="5 6" key="1">
    <citation type="submission" date="2019-11" db="EMBL/GenBank/DDBJ databases">
        <title>Comparative genomics of hydrocarbon-degrading Desulfosarcina strains.</title>
        <authorList>
            <person name="Watanabe M."/>
            <person name="Kojima H."/>
            <person name="Fukui M."/>
        </authorList>
    </citation>
    <scope>NUCLEOTIDE SEQUENCE [LARGE SCALE GENOMIC DNA]</scope>
    <source>
        <strain evidence="5 6">28bB2T</strain>
    </source>
</reference>
<dbReference type="Pfam" id="PF16325">
    <property type="entry name" value="Peptidase_U32_C"/>
    <property type="match status" value="1"/>
</dbReference>
<evidence type="ECO:0000259" key="4">
    <source>
        <dbReference type="Pfam" id="PF16325"/>
    </source>
</evidence>
<keyword evidence="2" id="KW-0378">Hydrolase</keyword>
<proteinExistence type="inferred from homology"/>
<dbReference type="PROSITE" id="PS01276">
    <property type="entry name" value="PEPTIDASE_U32"/>
    <property type="match status" value="1"/>
</dbReference>
<dbReference type="InterPro" id="IPR001539">
    <property type="entry name" value="Peptidase_U32"/>
</dbReference>
<dbReference type="EMBL" id="AP021876">
    <property type="protein sequence ID" value="BBO80497.1"/>
    <property type="molecule type" value="Genomic_DNA"/>
</dbReference>
<protein>
    <submittedName>
        <fullName evidence="5">Peptidase U32</fullName>
    </submittedName>
</protein>
<dbReference type="Proteomes" id="UP000425960">
    <property type="component" value="Chromosome"/>
</dbReference>
<dbReference type="Gene3D" id="2.40.30.10">
    <property type="entry name" value="Translation factors"/>
    <property type="match status" value="1"/>
</dbReference>
<accession>A0A5K7ZKI7</accession>
<dbReference type="AlphaFoldDB" id="A0A5K7ZKI7"/>
<keyword evidence="1" id="KW-0645">Protease</keyword>
<evidence type="ECO:0000256" key="1">
    <source>
        <dbReference type="ARBA" id="ARBA00022670"/>
    </source>
</evidence>
<dbReference type="GO" id="GO:0008233">
    <property type="term" value="F:peptidase activity"/>
    <property type="evidence" value="ECO:0007669"/>
    <property type="project" value="UniProtKB-KW"/>
</dbReference>
<comment type="similarity">
    <text evidence="3">Belongs to the peptidase U32 family.</text>
</comment>
<dbReference type="PANTHER" id="PTHR30217:SF6">
    <property type="entry name" value="TRNA HYDROXYLATION PROTEIN P"/>
    <property type="match status" value="1"/>
</dbReference>
<feature type="domain" description="Peptidase family U32 C-terminal" evidence="4">
    <location>
        <begin position="326"/>
        <end position="404"/>
    </location>
</feature>
<evidence type="ECO:0000313" key="6">
    <source>
        <dbReference type="Proteomes" id="UP000425960"/>
    </source>
</evidence>
<sequence length="415" mass="45708">MTTPSTQKIELLAPAGTPEKLEIAIHYGADAVYLAGRDFSLRNFSANFSRPEMLAARRLTRERGIRMYVAVNIYSRDSESGAIADYLDFLGTVEPDALIVADPAIFMQARKRVPGIPLHISTQANTTNSGTARFWQELGATRVNAARELTLEEIRSMAADSGIAVESFVHGAMCMAYSGRCLMSGFMAKRESNRGLCCQPCRFGYAVVEETRPGQYFPIAGDERGSYIFNARDLCMIEHLPEMIGAGIASLKIEGRMKSIHYLAGVVKVYREAIDAWYRDPDGYALQPHWLTELAAISHRGYCTGFYFGDPHQTAANTENRIHPGYRFVAKVTGRSPDGGTRVQVKNRIFENEAVDVISPGGPSRSACIAKIVDEHGQRRSPAHPGGQATLYLDIPTRPLDLIRCPADDPGERPS</sequence>
<evidence type="ECO:0000313" key="5">
    <source>
        <dbReference type="EMBL" id="BBO80497.1"/>
    </source>
</evidence>